<feature type="region of interest" description="Disordered" evidence="6">
    <location>
        <begin position="1"/>
        <end position="21"/>
    </location>
</feature>
<name>A0ABP7QJX0_9ACTN</name>
<evidence type="ECO:0000256" key="6">
    <source>
        <dbReference type="SAM" id="MobiDB-lite"/>
    </source>
</evidence>
<dbReference type="Proteomes" id="UP001500456">
    <property type="component" value="Unassembled WGS sequence"/>
</dbReference>
<keyword evidence="1" id="KW-0479">Metal-binding</keyword>
<proteinExistence type="predicted"/>
<evidence type="ECO:0000256" key="4">
    <source>
        <dbReference type="ARBA" id="ARBA00023239"/>
    </source>
</evidence>
<evidence type="ECO:0000256" key="2">
    <source>
        <dbReference type="ARBA" id="ARBA00022801"/>
    </source>
</evidence>
<comment type="caution">
    <text evidence="7">The sequence shown here is derived from an EMBL/GenBank/DDBJ whole genome shotgun (WGS) entry which is preliminary data.</text>
</comment>
<evidence type="ECO:0000256" key="1">
    <source>
        <dbReference type="ARBA" id="ARBA00022723"/>
    </source>
</evidence>
<dbReference type="GO" id="GO:0016798">
    <property type="term" value="F:hydrolase activity, acting on glycosyl bonds"/>
    <property type="evidence" value="ECO:0007669"/>
    <property type="project" value="UniProtKB-KW"/>
</dbReference>
<dbReference type="InterPro" id="IPR022830">
    <property type="entry name" value="Indigdn_synthA-like"/>
</dbReference>
<dbReference type="PANTHER" id="PTHR42909:SF1">
    <property type="entry name" value="CARBOHYDRATE KINASE PFKB DOMAIN-CONTAINING PROTEIN"/>
    <property type="match status" value="1"/>
</dbReference>
<keyword evidence="4" id="KW-0456">Lyase</keyword>
<dbReference type="InterPro" id="IPR007342">
    <property type="entry name" value="PsuG"/>
</dbReference>
<dbReference type="EMBL" id="BAAAZX010000003">
    <property type="protein sequence ID" value="GAA3983836.1"/>
    <property type="molecule type" value="Genomic_DNA"/>
</dbReference>
<dbReference type="Gene3D" id="3.40.1790.10">
    <property type="entry name" value="Indigoidine synthase domain"/>
    <property type="match status" value="1"/>
</dbReference>
<accession>A0ABP7QJX0</accession>
<reference evidence="8" key="1">
    <citation type="journal article" date="2019" name="Int. J. Syst. Evol. Microbiol.">
        <title>The Global Catalogue of Microorganisms (GCM) 10K type strain sequencing project: providing services to taxonomists for standard genome sequencing and annotation.</title>
        <authorList>
            <consortium name="The Broad Institute Genomics Platform"/>
            <consortium name="The Broad Institute Genome Sequencing Center for Infectious Disease"/>
            <person name="Wu L."/>
            <person name="Ma J."/>
        </authorList>
    </citation>
    <scope>NUCLEOTIDE SEQUENCE [LARGE SCALE GENOMIC DNA]</scope>
    <source>
        <strain evidence="8">JCM 16924</strain>
    </source>
</reference>
<evidence type="ECO:0000313" key="8">
    <source>
        <dbReference type="Proteomes" id="UP001500456"/>
    </source>
</evidence>
<evidence type="ECO:0000313" key="7">
    <source>
        <dbReference type="EMBL" id="GAA3983836.1"/>
    </source>
</evidence>
<gene>
    <name evidence="7" type="ORF">GCM10022232_15480</name>
</gene>
<keyword evidence="8" id="KW-1185">Reference proteome</keyword>
<feature type="compositionally biased region" description="Basic and acidic residues" evidence="6">
    <location>
        <begin position="10"/>
        <end position="21"/>
    </location>
</feature>
<dbReference type="Pfam" id="PF04227">
    <property type="entry name" value="Indigoidine_A"/>
    <property type="match status" value="1"/>
</dbReference>
<keyword evidence="5 7" id="KW-0326">Glycosidase</keyword>
<dbReference type="SUPFAM" id="SSF110581">
    <property type="entry name" value="Indigoidine synthase A-like"/>
    <property type="match status" value="1"/>
</dbReference>
<keyword evidence="3" id="KW-0464">Manganese</keyword>
<protein>
    <submittedName>
        <fullName evidence="7">Pseudouridine-5'-phosphate glycosidase</fullName>
    </submittedName>
</protein>
<evidence type="ECO:0000256" key="5">
    <source>
        <dbReference type="ARBA" id="ARBA00023295"/>
    </source>
</evidence>
<organism evidence="7 8">
    <name type="scientific">Streptomyces plumbiresistens</name>
    <dbReference type="NCBI Taxonomy" id="511811"/>
    <lineage>
        <taxon>Bacteria</taxon>
        <taxon>Bacillati</taxon>
        <taxon>Actinomycetota</taxon>
        <taxon>Actinomycetes</taxon>
        <taxon>Kitasatosporales</taxon>
        <taxon>Streptomycetaceae</taxon>
        <taxon>Streptomyces</taxon>
    </lineage>
</organism>
<dbReference type="PANTHER" id="PTHR42909">
    <property type="entry name" value="ZGC:136858"/>
    <property type="match status" value="1"/>
</dbReference>
<keyword evidence="2" id="KW-0378">Hydrolase</keyword>
<sequence length="322" mass="33584">MVTASQFPHLRKDTPDMERQPDPLLEVSEEIATALAERRPVVALESSLITTDPSSETASLIEKAVRGAGAVPATIAIAGGKLVVGLTDSLIERFATTKGIPKISARDIGGALAGGGLGATTVAGTIVIAERAGIEVFTTAGIGGVHRRGQDTLDISPDLLQFRRTRMTVVCGGAKSILDHRLTAEYLETAGIPVFGYRTDKLPAFVVREADVPVTRMDDLHVAARAAEAHWQVNGAGTVLLTSPIDEQDTVDEAIVEAAITEALAQCDEDGIVGNAVSPYLMKALARASGGMLPKAGRSLLLSTARVAGEFSAALSAVQAER</sequence>
<evidence type="ECO:0000256" key="3">
    <source>
        <dbReference type="ARBA" id="ARBA00023211"/>
    </source>
</evidence>